<dbReference type="RefSeq" id="WP_120147775.1">
    <property type="nucleotide sequence ID" value="NZ_QZVT01000002.1"/>
</dbReference>
<dbReference type="OrthoDB" id="3522556at2"/>
<evidence type="ECO:0000313" key="2">
    <source>
        <dbReference type="Proteomes" id="UP000272560"/>
    </source>
</evidence>
<evidence type="ECO:0000313" key="1">
    <source>
        <dbReference type="EMBL" id="RJT81955.1"/>
    </source>
</evidence>
<gene>
    <name evidence="1" type="ORF">D6T63_04195</name>
</gene>
<dbReference type="AlphaFoldDB" id="A0A3A5ME11"/>
<protein>
    <submittedName>
        <fullName evidence="1">Uncharacterized protein</fullName>
    </submittedName>
</protein>
<dbReference type="Proteomes" id="UP000272560">
    <property type="component" value="Unassembled WGS sequence"/>
</dbReference>
<name>A0A3A5ME11_9MICC</name>
<organism evidence="1 2">
    <name type="scientific">Arthrobacter cheniae</name>
    <dbReference type="NCBI Taxonomy" id="1258888"/>
    <lineage>
        <taxon>Bacteria</taxon>
        <taxon>Bacillati</taxon>
        <taxon>Actinomycetota</taxon>
        <taxon>Actinomycetes</taxon>
        <taxon>Micrococcales</taxon>
        <taxon>Micrococcaceae</taxon>
        <taxon>Arthrobacter</taxon>
    </lineage>
</organism>
<dbReference type="EMBL" id="QZVT01000002">
    <property type="protein sequence ID" value="RJT81955.1"/>
    <property type="molecule type" value="Genomic_DNA"/>
</dbReference>
<comment type="caution">
    <text evidence="1">The sequence shown here is derived from an EMBL/GenBank/DDBJ whole genome shotgun (WGS) entry which is preliminary data.</text>
</comment>
<proteinExistence type="predicted"/>
<sequence length="277" mass="31623">MLEEGQRYGYRQGAKGDFEQVEFVRQGRGRQAKRVLVRFLAEGQDQAEEWVPPQRLQVLWADVDQRRQDEANWAQLTAASPTASEGLVEAFGWAVDELLEPGVMEYAMDRNGVSLIYDVGALEQAIGCSVPHSEHSYRSARGYFVPTDVTLSIVKALVAGSSDKILRLVEQQEAQWREEEVRNHLLRNGRPKHPSEFEREEVKLTSWRYLRQWAGGDKPEQWQVLADTRAEAAKLRQLLTLAIEKLEKYGHEASARTMRGYMDGAPLPSNLKKDWGR</sequence>
<keyword evidence="2" id="KW-1185">Reference proteome</keyword>
<reference evidence="1 2" key="1">
    <citation type="submission" date="2018-09" db="EMBL/GenBank/DDBJ databases">
        <title>Novel species of Arthrobacter.</title>
        <authorList>
            <person name="Liu Q."/>
            <person name="Xin Y.-H."/>
        </authorList>
    </citation>
    <scope>NUCLEOTIDE SEQUENCE [LARGE SCALE GENOMIC DNA]</scope>
    <source>
        <strain evidence="1 2">Hz2</strain>
    </source>
</reference>
<accession>A0A3A5ME11</accession>